<reference evidence="1" key="1">
    <citation type="submission" date="2022-10" db="EMBL/GenBank/DDBJ databases">
        <authorList>
            <person name="Aires J."/>
            <person name="Mesa V."/>
        </authorList>
    </citation>
    <scope>NUCLEOTIDE SEQUENCE</scope>
    <source>
        <strain evidence="1">Clostridium neonatale JD116</strain>
    </source>
</reference>
<evidence type="ECO:0000313" key="1">
    <source>
        <dbReference type="EMBL" id="CAI3574347.1"/>
    </source>
</evidence>
<proteinExistence type="predicted"/>
<protein>
    <recommendedName>
        <fullName evidence="3">Transposase DDE domain-containing protein</fullName>
    </recommendedName>
</protein>
<comment type="caution">
    <text evidence="1">The sequence shown here is derived from an EMBL/GenBank/DDBJ whole genome shotgun (WGS) entry which is preliminary data.</text>
</comment>
<dbReference type="AlphaFoldDB" id="A0AAD1YEH8"/>
<evidence type="ECO:0008006" key="3">
    <source>
        <dbReference type="Google" id="ProtNLM"/>
    </source>
</evidence>
<name>A0AAD1YEH8_9CLOT</name>
<dbReference type="Proteomes" id="UP001189143">
    <property type="component" value="Unassembled WGS sequence"/>
</dbReference>
<evidence type="ECO:0000313" key="2">
    <source>
        <dbReference type="Proteomes" id="UP001189143"/>
    </source>
</evidence>
<accession>A0AAD1YEH8</accession>
<gene>
    <name evidence="1" type="ORF">CNEO2_2310001</name>
</gene>
<organism evidence="1 2">
    <name type="scientific">Clostridium neonatale</name>
    <dbReference type="NCBI Taxonomy" id="137838"/>
    <lineage>
        <taxon>Bacteria</taxon>
        <taxon>Bacillati</taxon>
        <taxon>Bacillota</taxon>
        <taxon>Clostridia</taxon>
        <taxon>Eubacteriales</taxon>
        <taxon>Clostridiaceae</taxon>
        <taxon>Clostridium</taxon>
    </lineage>
</organism>
<sequence>MKFDGITRGKNRADRIKWLCPKSKKTRIDGKTTYILSCDNPCTESHCGRVCQIPIHNDFRMNTAVPRNSTLWNALYKIRTIIERTNFMIKFPMALNYTKLYNTTSLKSELVISAITQQITLLISNSLKQTEHLLSIKKLVA</sequence>
<dbReference type="EMBL" id="CAMTCP010000146">
    <property type="protein sequence ID" value="CAI3574347.1"/>
    <property type="molecule type" value="Genomic_DNA"/>
</dbReference>